<accession>A0A7K1XXT8</accession>
<evidence type="ECO:0000256" key="2">
    <source>
        <dbReference type="ARBA" id="ARBA00023002"/>
    </source>
</evidence>
<keyword evidence="7" id="KW-1185">Reference proteome</keyword>
<dbReference type="GO" id="GO:0030091">
    <property type="term" value="P:protein repair"/>
    <property type="evidence" value="ECO:0007669"/>
    <property type="project" value="InterPro"/>
</dbReference>
<gene>
    <name evidence="6" type="primary">msrB</name>
    <name evidence="6" type="ORF">GS398_10880</name>
</gene>
<dbReference type="GO" id="GO:0005737">
    <property type="term" value="C:cytoplasm"/>
    <property type="evidence" value="ECO:0007669"/>
    <property type="project" value="TreeGrafter"/>
</dbReference>
<dbReference type="PANTHER" id="PTHR10173:SF52">
    <property type="entry name" value="METHIONINE-R-SULFOXIDE REDUCTASE B1"/>
    <property type="match status" value="1"/>
</dbReference>
<dbReference type="EMBL" id="WVHS01000002">
    <property type="protein sequence ID" value="MXV15810.1"/>
    <property type="molecule type" value="Genomic_DNA"/>
</dbReference>
<feature type="chain" id="PRO_5029816468" description="peptide-methionine (R)-S-oxide reductase" evidence="4">
    <location>
        <begin position="21"/>
        <end position="167"/>
    </location>
</feature>
<keyword evidence="2 6" id="KW-0560">Oxidoreductase</keyword>
<dbReference type="PANTHER" id="PTHR10173">
    <property type="entry name" value="METHIONINE SULFOXIDE REDUCTASE"/>
    <property type="match status" value="1"/>
</dbReference>
<evidence type="ECO:0000313" key="7">
    <source>
        <dbReference type="Proteomes" id="UP000451233"/>
    </source>
</evidence>
<dbReference type="InterPro" id="IPR028427">
    <property type="entry name" value="Met_Sox_Rdtase_MsrB"/>
</dbReference>
<dbReference type="PROSITE" id="PS51257">
    <property type="entry name" value="PROKAR_LIPOPROTEIN"/>
    <property type="match status" value="1"/>
</dbReference>
<dbReference type="Pfam" id="PF01641">
    <property type="entry name" value="SelR"/>
    <property type="match status" value="1"/>
</dbReference>
<evidence type="ECO:0000256" key="4">
    <source>
        <dbReference type="SAM" id="SignalP"/>
    </source>
</evidence>
<evidence type="ECO:0000313" key="6">
    <source>
        <dbReference type="EMBL" id="MXV15810.1"/>
    </source>
</evidence>
<dbReference type="Proteomes" id="UP000451233">
    <property type="component" value="Unassembled WGS sequence"/>
</dbReference>
<dbReference type="SUPFAM" id="SSF51316">
    <property type="entry name" value="Mss4-like"/>
    <property type="match status" value="1"/>
</dbReference>
<dbReference type="NCBIfam" id="TIGR00357">
    <property type="entry name" value="peptide-methionine (R)-S-oxide reductase MsrB"/>
    <property type="match status" value="1"/>
</dbReference>
<sequence length="167" mass="18535">MKLLKLFIAPLLLVSLQACSQGNPKKMKAATSEDAGTFPGAKPNSYWKQTLTPEAYHIMVEKGTEPSFKNPYWNNHQKGTYVSAATGKPLFSSDTKFESGTGWPSFFKPINEKDIMIIRDSSLGMVREEVVERSTGLHLGHVFDDGPAPTGKRYCMNSYALKFIPAK</sequence>
<organism evidence="6 7">
    <name type="scientific">Hufsiella ginkgonis</name>
    <dbReference type="NCBI Taxonomy" id="2695274"/>
    <lineage>
        <taxon>Bacteria</taxon>
        <taxon>Pseudomonadati</taxon>
        <taxon>Bacteroidota</taxon>
        <taxon>Sphingobacteriia</taxon>
        <taxon>Sphingobacteriales</taxon>
        <taxon>Sphingobacteriaceae</taxon>
        <taxon>Hufsiella</taxon>
    </lineage>
</organism>
<dbReference type="InterPro" id="IPR002579">
    <property type="entry name" value="Met_Sox_Rdtase_MsrB_dom"/>
</dbReference>
<proteinExistence type="predicted"/>
<feature type="signal peptide" evidence="4">
    <location>
        <begin position="1"/>
        <end position="20"/>
    </location>
</feature>
<dbReference type="AlphaFoldDB" id="A0A7K1XXT8"/>
<keyword evidence="4" id="KW-0732">Signal</keyword>
<evidence type="ECO:0000256" key="1">
    <source>
        <dbReference type="ARBA" id="ARBA00012499"/>
    </source>
</evidence>
<dbReference type="GO" id="GO:0006979">
    <property type="term" value="P:response to oxidative stress"/>
    <property type="evidence" value="ECO:0007669"/>
    <property type="project" value="InterPro"/>
</dbReference>
<comment type="catalytic activity">
    <reaction evidence="3">
        <text>L-methionyl-[protein] + [thioredoxin]-disulfide + H2O = L-methionyl-(R)-S-oxide-[protein] + [thioredoxin]-dithiol</text>
        <dbReference type="Rhea" id="RHEA:24164"/>
        <dbReference type="Rhea" id="RHEA-COMP:10698"/>
        <dbReference type="Rhea" id="RHEA-COMP:10700"/>
        <dbReference type="Rhea" id="RHEA-COMP:12313"/>
        <dbReference type="Rhea" id="RHEA-COMP:12314"/>
        <dbReference type="ChEBI" id="CHEBI:15377"/>
        <dbReference type="ChEBI" id="CHEBI:16044"/>
        <dbReference type="ChEBI" id="CHEBI:29950"/>
        <dbReference type="ChEBI" id="CHEBI:45764"/>
        <dbReference type="ChEBI" id="CHEBI:50058"/>
        <dbReference type="EC" id="1.8.4.12"/>
    </reaction>
</comment>
<dbReference type="GO" id="GO:0033743">
    <property type="term" value="F:peptide-methionine (R)-S-oxide reductase activity"/>
    <property type="evidence" value="ECO:0007669"/>
    <property type="project" value="UniProtKB-EC"/>
</dbReference>
<evidence type="ECO:0000259" key="5">
    <source>
        <dbReference type="PROSITE" id="PS51790"/>
    </source>
</evidence>
<evidence type="ECO:0000256" key="3">
    <source>
        <dbReference type="ARBA" id="ARBA00048488"/>
    </source>
</evidence>
<protein>
    <recommendedName>
        <fullName evidence="1">peptide-methionine (R)-S-oxide reductase</fullName>
        <ecNumber evidence="1">1.8.4.12</ecNumber>
    </recommendedName>
</protein>
<dbReference type="PROSITE" id="PS51790">
    <property type="entry name" value="MSRB"/>
    <property type="match status" value="1"/>
</dbReference>
<dbReference type="RefSeq" id="WP_160906782.1">
    <property type="nucleotide sequence ID" value="NZ_WVHS01000002.1"/>
</dbReference>
<name>A0A7K1XXT8_9SPHI</name>
<dbReference type="Gene3D" id="2.170.150.20">
    <property type="entry name" value="Peptide methionine sulfoxide reductase"/>
    <property type="match status" value="1"/>
</dbReference>
<comment type="caution">
    <text evidence="6">The sequence shown here is derived from an EMBL/GenBank/DDBJ whole genome shotgun (WGS) entry which is preliminary data.</text>
</comment>
<dbReference type="EC" id="1.8.4.12" evidence="1"/>
<feature type="domain" description="MsrB" evidence="5">
    <location>
        <begin position="44"/>
        <end position="166"/>
    </location>
</feature>
<dbReference type="InterPro" id="IPR011057">
    <property type="entry name" value="Mss4-like_sf"/>
</dbReference>
<reference evidence="6 7" key="1">
    <citation type="submission" date="2019-11" db="EMBL/GenBank/DDBJ databases">
        <title>Pedobacter sp. HMF7056 Genome sequencing and assembly.</title>
        <authorList>
            <person name="Kang H."/>
            <person name="Kim H."/>
            <person name="Joh K."/>
        </authorList>
    </citation>
    <scope>NUCLEOTIDE SEQUENCE [LARGE SCALE GENOMIC DNA]</scope>
    <source>
        <strain evidence="6 7">HMF7056</strain>
    </source>
</reference>